<dbReference type="Pfam" id="PF02823">
    <property type="entry name" value="ATP-synt_DE_N"/>
    <property type="match status" value="1"/>
</dbReference>
<comment type="similarity">
    <text evidence="3 9">Belongs to the ATPase epsilon chain family.</text>
</comment>
<dbReference type="InterPro" id="IPR036771">
    <property type="entry name" value="ATPsynth_dsu/esu_N"/>
</dbReference>
<keyword evidence="12" id="KW-1185">Reference proteome</keyword>
<gene>
    <name evidence="11" type="ORF">BZG02_08900</name>
</gene>
<dbReference type="AlphaFoldDB" id="A0A2N3HZJ9"/>
<organism evidence="11 12">
    <name type="scientific">Labilibaculum filiforme</name>
    <dbReference type="NCBI Taxonomy" id="1940526"/>
    <lineage>
        <taxon>Bacteria</taxon>
        <taxon>Pseudomonadati</taxon>
        <taxon>Bacteroidota</taxon>
        <taxon>Bacteroidia</taxon>
        <taxon>Marinilabiliales</taxon>
        <taxon>Marinifilaceae</taxon>
        <taxon>Labilibaculum</taxon>
    </lineage>
</organism>
<evidence type="ECO:0000256" key="7">
    <source>
        <dbReference type="ARBA" id="ARBA00023196"/>
    </source>
</evidence>
<protein>
    <submittedName>
        <fullName evidence="11">ATP synthase F1 subunit epsilon</fullName>
    </submittedName>
</protein>
<keyword evidence="5 9" id="KW-0406">Ion transport</keyword>
<dbReference type="EMBL" id="MVDD01000005">
    <property type="protein sequence ID" value="PKQ63482.1"/>
    <property type="molecule type" value="Genomic_DNA"/>
</dbReference>
<feature type="domain" description="ATP synthase F1 complex delta/epsilon subunit N-terminal" evidence="10">
    <location>
        <begin position="1"/>
        <end position="78"/>
    </location>
</feature>
<keyword evidence="4 9" id="KW-0813">Transport</keyword>
<comment type="subunit">
    <text evidence="9">F-type ATPases have 2 components, CF(1) - the catalytic core - and CF(0) - the membrane proton channel. CF(1) has five subunits: alpha(3), beta(3), gamma(1), delta(1), epsilon(1). CF(0) has three main subunits: a, b and c.</text>
</comment>
<dbReference type="SUPFAM" id="SSF51344">
    <property type="entry name" value="Epsilon subunit of F1F0-ATP synthase N-terminal domain"/>
    <property type="match status" value="1"/>
</dbReference>
<keyword evidence="8 9" id="KW-0066">ATP synthesis</keyword>
<dbReference type="GO" id="GO:0045259">
    <property type="term" value="C:proton-transporting ATP synthase complex"/>
    <property type="evidence" value="ECO:0007669"/>
    <property type="project" value="UniProtKB-KW"/>
</dbReference>
<evidence type="ECO:0000256" key="8">
    <source>
        <dbReference type="ARBA" id="ARBA00023310"/>
    </source>
</evidence>
<evidence type="ECO:0000313" key="12">
    <source>
        <dbReference type="Proteomes" id="UP000233535"/>
    </source>
</evidence>
<evidence type="ECO:0000256" key="9">
    <source>
        <dbReference type="RuleBase" id="RU003656"/>
    </source>
</evidence>
<dbReference type="GO" id="GO:0012505">
    <property type="term" value="C:endomembrane system"/>
    <property type="evidence" value="ECO:0007669"/>
    <property type="project" value="UniProtKB-SubCell"/>
</dbReference>
<evidence type="ECO:0000256" key="1">
    <source>
        <dbReference type="ARBA" id="ARBA00003543"/>
    </source>
</evidence>
<dbReference type="OrthoDB" id="5294255at2"/>
<name>A0A2N3HZJ9_9BACT</name>
<evidence type="ECO:0000256" key="4">
    <source>
        <dbReference type="ARBA" id="ARBA00022448"/>
    </source>
</evidence>
<comment type="caution">
    <text evidence="11">The sequence shown here is derived from an EMBL/GenBank/DDBJ whole genome shotgun (WGS) entry which is preliminary data.</text>
</comment>
<dbReference type="RefSeq" id="WP_101261074.1">
    <property type="nucleotide sequence ID" value="NZ_MVDD01000005.1"/>
</dbReference>
<evidence type="ECO:0000256" key="5">
    <source>
        <dbReference type="ARBA" id="ARBA00023065"/>
    </source>
</evidence>
<dbReference type="InterPro" id="IPR001469">
    <property type="entry name" value="ATP_synth_F1_dsu/esu"/>
</dbReference>
<comment type="function">
    <text evidence="1">Produces ATP from ADP in the presence of a proton gradient across the membrane.</text>
</comment>
<sequence length="79" mass="8689">MHLEIVTPEKKLYSGEVELVQLPGKNGSFEILKNHAPIVSTLEKGTIKLKPVGEKEIFFEVNGGVVECKKNVISVLADK</sequence>
<dbReference type="Proteomes" id="UP000233535">
    <property type="component" value="Unassembled WGS sequence"/>
</dbReference>
<evidence type="ECO:0000259" key="10">
    <source>
        <dbReference type="Pfam" id="PF02823"/>
    </source>
</evidence>
<accession>A0A2N3HZJ9</accession>
<comment type="subcellular location">
    <subcellularLocation>
        <location evidence="2">Endomembrane system</location>
        <topology evidence="2">Peripheral membrane protein</topology>
    </subcellularLocation>
</comment>
<keyword evidence="6" id="KW-0472">Membrane</keyword>
<proteinExistence type="inferred from homology"/>
<dbReference type="NCBIfam" id="TIGR01216">
    <property type="entry name" value="ATP_synt_epsi"/>
    <property type="match status" value="1"/>
</dbReference>
<evidence type="ECO:0000256" key="6">
    <source>
        <dbReference type="ARBA" id="ARBA00023136"/>
    </source>
</evidence>
<evidence type="ECO:0000256" key="3">
    <source>
        <dbReference type="ARBA" id="ARBA00005712"/>
    </source>
</evidence>
<dbReference type="CDD" id="cd12152">
    <property type="entry name" value="F1-ATPase_delta"/>
    <property type="match status" value="1"/>
</dbReference>
<dbReference type="GO" id="GO:0046933">
    <property type="term" value="F:proton-transporting ATP synthase activity, rotational mechanism"/>
    <property type="evidence" value="ECO:0007669"/>
    <property type="project" value="InterPro"/>
</dbReference>
<dbReference type="PANTHER" id="PTHR13822">
    <property type="entry name" value="ATP SYNTHASE DELTA/EPSILON CHAIN"/>
    <property type="match status" value="1"/>
</dbReference>
<dbReference type="PANTHER" id="PTHR13822:SF10">
    <property type="entry name" value="ATP SYNTHASE EPSILON CHAIN, CHLOROPLASTIC"/>
    <property type="match status" value="1"/>
</dbReference>
<dbReference type="Gene3D" id="2.60.15.10">
    <property type="entry name" value="F0F1 ATP synthase delta/epsilon subunit, N-terminal"/>
    <property type="match status" value="1"/>
</dbReference>
<keyword evidence="7 9" id="KW-0139">CF(1)</keyword>
<evidence type="ECO:0000256" key="2">
    <source>
        <dbReference type="ARBA" id="ARBA00004184"/>
    </source>
</evidence>
<dbReference type="InterPro" id="IPR020546">
    <property type="entry name" value="ATP_synth_F1_dsu/esu_N"/>
</dbReference>
<evidence type="ECO:0000313" key="11">
    <source>
        <dbReference type="EMBL" id="PKQ63482.1"/>
    </source>
</evidence>
<reference evidence="11 12" key="1">
    <citation type="journal article" date="2017" name="Front. Microbiol.">
        <title>Labilibaculum manganireducens gen. nov., sp. nov. and Labilibaculum filiforme sp. nov., Novel Bacteroidetes Isolated from Subsurface Sediments of the Baltic Sea.</title>
        <authorList>
            <person name="Vandieken V."/>
            <person name="Marshall I.P."/>
            <person name="Niemann H."/>
            <person name="Engelen B."/>
            <person name="Cypionka H."/>
        </authorList>
    </citation>
    <scope>NUCLEOTIDE SEQUENCE [LARGE SCALE GENOMIC DNA]</scope>
    <source>
        <strain evidence="11 12">59.16B</strain>
    </source>
</reference>